<reference evidence="3" key="1">
    <citation type="journal article" date="2020" name="Stud. Mycol.">
        <title>101 Dothideomycetes genomes: a test case for predicting lifestyles and emergence of pathogens.</title>
        <authorList>
            <person name="Haridas S."/>
            <person name="Albert R."/>
            <person name="Binder M."/>
            <person name="Bloem J."/>
            <person name="Labutti K."/>
            <person name="Salamov A."/>
            <person name="Andreopoulos B."/>
            <person name="Baker S."/>
            <person name="Barry K."/>
            <person name="Bills G."/>
            <person name="Bluhm B."/>
            <person name="Cannon C."/>
            <person name="Castanera R."/>
            <person name="Culley D."/>
            <person name="Daum C."/>
            <person name="Ezra D."/>
            <person name="Gonzalez J."/>
            <person name="Henrissat B."/>
            <person name="Kuo A."/>
            <person name="Liang C."/>
            <person name="Lipzen A."/>
            <person name="Lutzoni F."/>
            <person name="Magnuson J."/>
            <person name="Mondo S."/>
            <person name="Nolan M."/>
            <person name="Ohm R."/>
            <person name="Pangilinan J."/>
            <person name="Park H.-J."/>
            <person name="Ramirez L."/>
            <person name="Alfaro M."/>
            <person name="Sun H."/>
            <person name="Tritt A."/>
            <person name="Yoshinaga Y."/>
            <person name="Zwiers L.-H."/>
            <person name="Turgeon B."/>
            <person name="Goodwin S."/>
            <person name="Spatafora J."/>
            <person name="Crous P."/>
            <person name="Grigoriev I."/>
        </authorList>
    </citation>
    <scope>NUCLEOTIDE SEQUENCE</scope>
    <source>
        <strain evidence="3">CBS 175.79</strain>
    </source>
</reference>
<protein>
    <recommendedName>
        <fullName evidence="2">UBA domain-containing protein</fullName>
    </recommendedName>
</protein>
<feature type="region of interest" description="Disordered" evidence="1">
    <location>
        <begin position="185"/>
        <end position="286"/>
    </location>
</feature>
<organism evidence="3 4">
    <name type="scientific">Aaosphaeria arxii CBS 175.79</name>
    <dbReference type="NCBI Taxonomy" id="1450172"/>
    <lineage>
        <taxon>Eukaryota</taxon>
        <taxon>Fungi</taxon>
        <taxon>Dikarya</taxon>
        <taxon>Ascomycota</taxon>
        <taxon>Pezizomycotina</taxon>
        <taxon>Dothideomycetes</taxon>
        <taxon>Pleosporomycetidae</taxon>
        <taxon>Pleosporales</taxon>
        <taxon>Pleosporales incertae sedis</taxon>
        <taxon>Aaosphaeria</taxon>
    </lineage>
</organism>
<feature type="region of interest" description="Disordered" evidence="1">
    <location>
        <begin position="1042"/>
        <end position="1069"/>
    </location>
</feature>
<dbReference type="GeneID" id="54281733"/>
<feature type="compositionally biased region" description="Low complexity" evidence="1">
    <location>
        <begin position="1101"/>
        <end position="1118"/>
    </location>
</feature>
<dbReference type="RefSeq" id="XP_033385703.1">
    <property type="nucleotide sequence ID" value="XM_033524336.1"/>
</dbReference>
<feature type="compositionally biased region" description="Low complexity" evidence="1">
    <location>
        <begin position="131"/>
        <end position="147"/>
    </location>
</feature>
<keyword evidence="4" id="KW-1185">Reference proteome</keyword>
<feature type="region of interest" description="Disordered" evidence="1">
    <location>
        <begin position="298"/>
        <end position="346"/>
    </location>
</feature>
<evidence type="ECO:0000313" key="4">
    <source>
        <dbReference type="Proteomes" id="UP000799778"/>
    </source>
</evidence>
<dbReference type="OrthoDB" id="5376710at2759"/>
<feature type="compositionally biased region" description="Polar residues" evidence="1">
    <location>
        <begin position="267"/>
        <end position="281"/>
    </location>
</feature>
<proteinExistence type="predicted"/>
<feature type="compositionally biased region" description="Polar residues" evidence="1">
    <location>
        <begin position="19"/>
        <end position="28"/>
    </location>
</feature>
<feature type="compositionally biased region" description="Low complexity" evidence="1">
    <location>
        <begin position="62"/>
        <end position="74"/>
    </location>
</feature>
<dbReference type="InterPro" id="IPR015940">
    <property type="entry name" value="UBA"/>
</dbReference>
<feature type="compositionally biased region" description="Polar residues" evidence="1">
    <location>
        <begin position="298"/>
        <end position="312"/>
    </location>
</feature>
<name>A0A6A5XYL5_9PLEO</name>
<feature type="compositionally biased region" description="Low complexity" evidence="1">
    <location>
        <begin position="321"/>
        <end position="332"/>
    </location>
</feature>
<feature type="region of interest" description="Disordered" evidence="1">
    <location>
        <begin position="19"/>
        <end position="88"/>
    </location>
</feature>
<dbReference type="AlphaFoldDB" id="A0A6A5XYL5"/>
<dbReference type="Pfam" id="PF00627">
    <property type="entry name" value="UBA"/>
    <property type="match status" value="1"/>
</dbReference>
<feature type="compositionally biased region" description="Polar residues" evidence="1">
    <location>
        <begin position="230"/>
        <end position="243"/>
    </location>
</feature>
<sequence length="1188" mass="132207">MAVTESGFFEYPFSRTRSLFRSQSTQAKPSPHRRDRSLQPSSLKSFDTQSRATSQSSKHPGSTSSLSPRSLSSPKKQTKRGIKHTRKTTIIRAVPPGSSSITTSLSTLERDMATLPNEEILSAISGSGWQSPATSRSSPSSLRHATSPRLGARSRSSPTLCSIKAGTEMNFSDQKSNATGYEQDKFQWESSRSNSSLQERRASSALRSRRPQIQVVIPQHQKDRPLPTSPFFSNPSNTLSRSASAEPLSVTDISPPSGSKRPLARNSAVSPLSAQQKQNINAPHPSIDATIVKSQIDTTGQTTAGPPTNSSSEDSHGDDCSSTYSRRSSRSSVGEQTSPMNLKPINFHDRSASVTFSIKSPLETGVFVDVESVVTKSENSKAETGLSVAAPTIPPPRKYAPHGPIEDDFAFKPTCTLQPSRNRSATTQLPLERRPTLTRKATIIRRPSVRRQSSQRRSSRISLMISPTMGVLDHAIIRQEVADPTQLFASPTLSEAEFDLEEELLSTRVGANPFAYDDTEHESISIIPGTPPTVPRKSSKRQSLLAANFRLSRVSNEHILSQLRRTSSRAKARGLRIEIPRTPSPVADDFYLSPIPVPPKALKRTITPSVAENVIYGIFEQLDNFEDLFATAVVNGGFYRVFKRFELDLMKNTLWKMSPPAWEHREICYPGHDQHQPEDLEKTQSRMEYTPNVYIEHHKSDVEIITTLKTLIGQRFQTFLRTEIANTLFSQDGKEQARIDNALWRIWTFCKIFGCGKGREDDIVAQMDWLKGGPLVHQDAPTHAIFSTDALDMNDTLANAPECFALGNEGGLSAEELFDMMELWNCLGLLLQPICNRRVQARQYGVFDDTEVRGGDIDGEELMLDEWYYYLLTLGLSPILELVGPCHESEASAFIVAQKNNWTHWKAPLQGSSRRNFFKEAAERVYENKIAADYAEPSSKEVQRQISKQRLQGHITELQQRRNNGERLPEIRMSQERPMSGWEGVMNNLTRQRPAPSSNLVSHIPSIRSSALVLNISSSVADAHASNSQERRPRSFHRVVAQPLLPTPPPSTVPSVADRSSTFSSMPPIEEHPAFRRRHESIPEMPSLELHPAFLQHRRQAASSSHESASRSTSPSKASIEDQPAFKQHPLQRNILDGDASENSAEKAVYRIVEMGFTPDQARSALRRTDMGDGLRVDRAVELLLSGY</sequence>
<feature type="region of interest" description="Disordered" evidence="1">
    <location>
        <begin position="1096"/>
        <end position="1125"/>
    </location>
</feature>
<evidence type="ECO:0000256" key="1">
    <source>
        <dbReference type="SAM" id="MobiDB-lite"/>
    </source>
</evidence>
<dbReference type="PROSITE" id="PS50030">
    <property type="entry name" value="UBA"/>
    <property type="match status" value="1"/>
</dbReference>
<feature type="domain" description="UBA" evidence="2">
    <location>
        <begin position="1143"/>
        <end position="1187"/>
    </location>
</feature>
<dbReference type="Gene3D" id="1.10.8.10">
    <property type="entry name" value="DNA helicase RuvA subunit, C-terminal domain"/>
    <property type="match status" value="1"/>
</dbReference>
<dbReference type="EMBL" id="ML978068">
    <property type="protein sequence ID" value="KAF2017364.1"/>
    <property type="molecule type" value="Genomic_DNA"/>
</dbReference>
<feature type="compositionally biased region" description="Polar residues" evidence="1">
    <location>
        <begin position="38"/>
        <end position="61"/>
    </location>
</feature>
<accession>A0A6A5XYL5</accession>
<evidence type="ECO:0000313" key="3">
    <source>
        <dbReference type="EMBL" id="KAF2017364.1"/>
    </source>
</evidence>
<dbReference type="SUPFAM" id="SSF46934">
    <property type="entry name" value="UBA-like"/>
    <property type="match status" value="1"/>
</dbReference>
<gene>
    <name evidence="3" type="ORF">BU24DRAFT_367130</name>
</gene>
<dbReference type="InterPro" id="IPR009060">
    <property type="entry name" value="UBA-like_sf"/>
</dbReference>
<evidence type="ECO:0000259" key="2">
    <source>
        <dbReference type="PROSITE" id="PS50030"/>
    </source>
</evidence>
<dbReference type="Proteomes" id="UP000799778">
    <property type="component" value="Unassembled WGS sequence"/>
</dbReference>
<feature type="compositionally biased region" description="Basic residues" evidence="1">
    <location>
        <begin position="76"/>
        <end position="88"/>
    </location>
</feature>
<feature type="region of interest" description="Disordered" evidence="1">
    <location>
        <begin position="125"/>
        <end position="158"/>
    </location>
</feature>